<evidence type="ECO:0000256" key="8">
    <source>
        <dbReference type="ARBA" id="ARBA00023136"/>
    </source>
</evidence>
<dbReference type="SUPFAM" id="SSF56935">
    <property type="entry name" value="Porins"/>
    <property type="match status" value="1"/>
</dbReference>
<evidence type="ECO:0000259" key="14">
    <source>
        <dbReference type="Pfam" id="PF07715"/>
    </source>
</evidence>
<evidence type="ECO:0000256" key="11">
    <source>
        <dbReference type="PROSITE-ProRule" id="PRU01360"/>
    </source>
</evidence>
<reference evidence="15 16" key="1">
    <citation type="submission" date="2020-08" db="EMBL/GenBank/DDBJ databases">
        <title>Novel species isolated from subtropical streams in China.</title>
        <authorList>
            <person name="Lu H."/>
        </authorList>
    </citation>
    <scope>NUCLEOTIDE SEQUENCE [LARGE SCALE GENOMIC DNA]</scope>
    <source>
        <strain evidence="15 16">LX15W</strain>
    </source>
</reference>
<organism evidence="15 16">
    <name type="scientific">Undibacterium flavidum</name>
    <dbReference type="NCBI Taxonomy" id="2762297"/>
    <lineage>
        <taxon>Bacteria</taxon>
        <taxon>Pseudomonadati</taxon>
        <taxon>Pseudomonadota</taxon>
        <taxon>Betaproteobacteria</taxon>
        <taxon>Burkholderiales</taxon>
        <taxon>Oxalobacteraceae</taxon>
        <taxon>Undibacterium</taxon>
    </lineage>
</organism>
<keyword evidence="16" id="KW-1185">Reference proteome</keyword>
<evidence type="ECO:0000256" key="9">
    <source>
        <dbReference type="ARBA" id="ARBA00023170"/>
    </source>
</evidence>
<dbReference type="InterPro" id="IPR000531">
    <property type="entry name" value="Beta-barrel_TonB"/>
</dbReference>
<evidence type="ECO:0000256" key="5">
    <source>
        <dbReference type="ARBA" id="ARBA00022692"/>
    </source>
</evidence>
<dbReference type="InterPro" id="IPR012910">
    <property type="entry name" value="Plug_dom"/>
</dbReference>
<evidence type="ECO:0000256" key="7">
    <source>
        <dbReference type="ARBA" id="ARBA00023077"/>
    </source>
</evidence>
<comment type="caution">
    <text evidence="15">The sequence shown here is derived from an EMBL/GenBank/DDBJ whole genome shotgun (WGS) entry which is preliminary data.</text>
</comment>
<keyword evidence="5 11" id="KW-0812">Transmembrane</keyword>
<dbReference type="EMBL" id="JACOGA010000018">
    <property type="protein sequence ID" value="MBC3875432.1"/>
    <property type="molecule type" value="Genomic_DNA"/>
</dbReference>
<evidence type="ECO:0000256" key="2">
    <source>
        <dbReference type="ARBA" id="ARBA00009810"/>
    </source>
</evidence>
<dbReference type="CDD" id="cd01347">
    <property type="entry name" value="ligand_gated_channel"/>
    <property type="match status" value="1"/>
</dbReference>
<dbReference type="Pfam" id="PF07715">
    <property type="entry name" value="Plug"/>
    <property type="match status" value="1"/>
</dbReference>
<gene>
    <name evidence="15" type="ORF">H8K55_17720</name>
</gene>
<evidence type="ECO:0000313" key="15">
    <source>
        <dbReference type="EMBL" id="MBC3875432.1"/>
    </source>
</evidence>
<name>A0ABR6YFZ8_9BURK</name>
<dbReference type="Gene3D" id="2.170.130.10">
    <property type="entry name" value="TonB-dependent receptor, plug domain"/>
    <property type="match status" value="1"/>
</dbReference>
<dbReference type="InterPro" id="IPR036942">
    <property type="entry name" value="Beta-barrel_TonB_sf"/>
</dbReference>
<dbReference type="Gene3D" id="2.40.170.20">
    <property type="entry name" value="TonB-dependent receptor, beta-barrel domain"/>
    <property type="match status" value="1"/>
</dbReference>
<dbReference type="PANTHER" id="PTHR30069:SF29">
    <property type="entry name" value="HEMOGLOBIN AND HEMOGLOBIN-HAPTOGLOBIN-BINDING PROTEIN 1-RELATED"/>
    <property type="match status" value="1"/>
</dbReference>
<keyword evidence="8 11" id="KW-0472">Membrane</keyword>
<sequence length="693" mass="75497">MLALPCFTSIAHAQSINPNAQSGEDLALVFGDRATISVATGNSQTLRRAPAVATVITAEDIAAMGLHDLNDVLETVTGIHVNRIAPTYATSYAIRGIGGNGVINPQVLVLQNGIPMTDVYNGDKGNNWVSMPLTNVSRIEIIRGPGSALYGADAFAGVINIITKSAAEIPGTTLGGRVASFRTADAWIQHGGKLADMTVAAYLQVGRTDGQHSIIDQDAQSLNDKRFGTHVSVAPGSLNTEYRALDAQLDLSTGNWRWRSSYKIRNDIGFGPGVNSALDPTHHSDSNRFTSDLSWNSAQLINDWNFGAVLSYLRLAEQTPQGIALFPPGARIGPSYFPDGMIGGPGRWQRTVRLSGFAAYNGWQGHAIRIGAGHDDLNLYHTTTFKNFLLSPAGLPIPTGPVQDYNAIQPHILPHRRHINYVYLQDEWQLLPDWVMTAGIRHDRYDDFGGTTNPRLALVWDASVDVTAKLLTGRAFRAPSFNEQYGINPVNSGNSSLEPETITTHELVLNWQANYKLGVNLNLFDYHMASIIRSVANPAPAPGASYRNVGQVNGHGAELELNWELSDNLRGSFQHAWQKARDPQNGTDPSLAPRHHTFAKLNWQMAPGILLSPQVNRVAGRQRSAGDTRPPVSDYTTFDLALSTKLDSWELSLNARNLFNADVREPSLAPGLAIPHDFPMAPRSLALQLVRKM</sequence>
<keyword evidence="10 11" id="KW-0998">Cell outer membrane</keyword>
<evidence type="ECO:0000256" key="1">
    <source>
        <dbReference type="ARBA" id="ARBA00004571"/>
    </source>
</evidence>
<evidence type="ECO:0000256" key="3">
    <source>
        <dbReference type="ARBA" id="ARBA00022448"/>
    </source>
</evidence>
<keyword evidence="9 15" id="KW-0675">Receptor</keyword>
<proteinExistence type="inferred from homology"/>
<keyword evidence="6" id="KW-0732">Signal</keyword>
<evidence type="ECO:0000256" key="10">
    <source>
        <dbReference type="ARBA" id="ARBA00023237"/>
    </source>
</evidence>
<keyword evidence="3 11" id="KW-0813">Transport</keyword>
<feature type="domain" description="TonB-dependent receptor plug" evidence="14">
    <location>
        <begin position="46"/>
        <end position="158"/>
    </location>
</feature>
<keyword evidence="7 12" id="KW-0798">TonB box</keyword>
<evidence type="ECO:0000313" key="16">
    <source>
        <dbReference type="Proteomes" id="UP000624279"/>
    </source>
</evidence>
<evidence type="ECO:0000256" key="4">
    <source>
        <dbReference type="ARBA" id="ARBA00022452"/>
    </source>
</evidence>
<dbReference type="PROSITE" id="PS52016">
    <property type="entry name" value="TONB_DEPENDENT_REC_3"/>
    <property type="match status" value="1"/>
</dbReference>
<dbReference type="PANTHER" id="PTHR30069">
    <property type="entry name" value="TONB-DEPENDENT OUTER MEMBRANE RECEPTOR"/>
    <property type="match status" value="1"/>
</dbReference>
<accession>A0ABR6YFZ8</accession>
<evidence type="ECO:0000259" key="13">
    <source>
        <dbReference type="Pfam" id="PF00593"/>
    </source>
</evidence>
<dbReference type="InterPro" id="IPR039426">
    <property type="entry name" value="TonB-dep_rcpt-like"/>
</dbReference>
<comment type="similarity">
    <text evidence="2 11 12">Belongs to the TonB-dependent receptor family.</text>
</comment>
<dbReference type="InterPro" id="IPR037066">
    <property type="entry name" value="Plug_dom_sf"/>
</dbReference>
<keyword evidence="4 11" id="KW-1134">Transmembrane beta strand</keyword>
<protein>
    <submittedName>
        <fullName evidence="15">TonB-dependent receptor</fullName>
    </submittedName>
</protein>
<dbReference type="Pfam" id="PF00593">
    <property type="entry name" value="TonB_dep_Rec_b-barrel"/>
    <property type="match status" value="1"/>
</dbReference>
<evidence type="ECO:0000256" key="6">
    <source>
        <dbReference type="ARBA" id="ARBA00022729"/>
    </source>
</evidence>
<feature type="domain" description="TonB-dependent receptor-like beta-barrel" evidence="13">
    <location>
        <begin position="241"/>
        <end position="658"/>
    </location>
</feature>
<comment type="subcellular location">
    <subcellularLocation>
        <location evidence="1 11">Cell outer membrane</location>
        <topology evidence="1 11">Multi-pass membrane protein</topology>
    </subcellularLocation>
</comment>
<evidence type="ECO:0000256" key="12">
    <source>
        <dbReference type="RuleBase" id="RU003357"/>
    </source>
</evidence>
<dbReference type="Proteomes" id="UP000624279">
    <property type="component" value="Unassembled WGS sequence"/>
</dbReference>